<dbReference type="EMBL" id="CP001083">
    <property type="protein sequence ID" value="ACQ52977.1"/>
    <property type="molecule type" value="Genomic_DNA"/>
</dbReference>
<protein>
    <submittedName>
        <fullName evidence="2">Uncharacterized protein</fullName>
    </submittedName>
</protein>
<organism evidence="2 3">
    <name type="scientific">Clostridium botulinum (strain 657 / Type Ba4)</name>
    <dbReference type="NCBI Taxonomy" id="515621"/>
    <lineage>
        <taxon>Bacteria</taxon>
        <taxon>Bacillati</taxon>
        <taxon>Bacillota</taxon>
        <taxon>Clostridia</taxon>
        <taxon>Eubacteriales</taxon>
        <taxon>Clostridiaceae</taxon>
        <taxon>Clostridium</taxon>
    </lineage>
</organism>
<evidence type="ECO:0000313" key="2">
    <source>
        <dbReference type="EMBL" id="ACQ52977.1"/>
    </source>
</evidence>
<reference evidence="3" key="2">
    <citation type="submission" date="2008-05" db="EMBL/GenBank/DDBJ databases">
        <title>Genome sequence of Clostridium botulinum Ba4 strain 657.</title>
        <authorList>
            <person name="Shrivastava S."/>
            <person name="Brown J.L."/>
            <person name="Bruce D."/>
            <person name="Detter C."/>
            <person name="Munk C."/>
            <person name="Smith L.A."/>
            <person name="Smith T.J."/>
            <person name="Sutton G."/>
            <person name="Brettin T.S."/>
        </authorList>
    </citation>
    <scope>NUCLEOTIDE SEQUENCE [LARGE SCALE GENOMIC DNA]</scope>
    <source>
        <strain evidence="3">657 / Type Ba4</strain>
    </source>
</reference>
<dbReference type="KEGG" id="cbi:CLJ_B2497"/>
<evidence type="ECO:0000313" key="3">
    <source>
        <dbReference type="Proteomes" id="UP000002333"/>
    </source>
</evidence>
<evidence type="ECO:0000256" key="1">
    <source>
        <dbReference type="SAM" id="Phobius"/>
    </source>
</evidence>
<reference evidence="2 3" key="1">
    <citation type="journal article" date="2007" name="PLoS ONE">
        <title>Analysis of the neurotoxin complex genes in Clostridium botulinum A1-A4 and B1 strains: BoNT/A3, /Ba4 and /B1 clusters are located within plasmids.</title>
        <authorList>
            <person name="Smith T.J."/>
            <person name="Hill K.K."/>
            <person name="Foley B.T."/>
            <person name="Detter J.C."/>
            <person name="Munk A.C."/>
            <person name="Bruce D.C."/>
            <person name="Doggett N.A."/>
            <person name="Smith L.A."/>
            <person name="Marks J.D."/>
            <person name="Xie G."/>
            <person name="Brettin T.S."/>
        </authorList>
    </citation>
    <scope>NUCLEOTIDE SEQUENCE [LARGE SCALE GENOMIC DNA]</scope>
    <source>
        <strain evidence="3">657 / Type Ba4</strain>
    </source>
</reference>
<keyword evidence="1" id="KW-0812">Transmembrane</keyword>
<accession>A0A3F2ZWX9</accession>
<proteinExistence type="predicted"/>
<keyword evidence="1" id="KW-1133">Transmembrane helix</keyword>
<name>A0A3F2ZWX9_CLOB6</name>
<keyword evidence="1" id="KW-0472">Membrane</keyword>
<feature type="transmembrane region" description="Helical" evidence="1">
    <location>
        <begin position="110"/>
        <end position="127"/>
    </location>
</feature>
<dbReference type="AlphaFoldDB" id="A0A3F2ZWX9"/>
<gene>
    <name evidence="2" type="ordered locus">CLJ_B2497</name>
</gene>
<feature type="transmembrane region" description="Helical" evidence="1">
    <location>
        <begin position="44"/>
        <end position="61"/>
    </location>
</feature>
<dbReference type="Proteomes" id="UP000002333">
    <property type="component" value="Chromosome"/>
</dbReference>
<sequence length="134" mass="15172">MKICVIYSNTKVEDFKKKQRVKYNSNMELIAKHINTDNRLKKQAVFILGSLFYVQDIVSAAGDLGKIDKAGNTILGIVRKIGYWICIVGCIIDIIKSLMQGDTKSIAKIMMKYALAFAALYIFPWMLDLIKGIF</sequence>
<feature type="transmembrane region" description="Helical" evidence="1">
    <location>
        <begin position="81"/>
        <end position="98"/>
    </location>
</feature>
<dbReference type="RefSeq" id="WP_012720811.1">
    <property type="nucleotide sequence ID" value="NC_012658.1"/>
</dbReference>